<dbReference type="RefSeq" id="WP_072917354.1">
    <property type="nucleotide sequence ID" value="NZ_FRAR01000033.1"/>
</dbReference>
<keyword evidence="9" id="KW-0812">Transmembrane</keyword>
<evidence type="ECO:0000256" key="7">
    <source>
        <dbReference type="ARBA" id="ARBA00022840"/>
    </source>
</evidence>
<evidence type="ECO:0000259" key="12">
    <source>
        <dbReference type="PROSITE" id="PS50113"/>
    </source>
</evidence>
<dbReference type="SUPFAM" id="SSF55874">
    <property type="entry name" value="ATPase domain of HSP90 chaperone/DNA topoisomerase II/histidine kinase"/>
    <property type="match status" value="1"/>
</dbReference>
<reference evidence="14" key="1">
    <citation type="submission" date="2016-11" db="EMBL/GenBank/DDBJ databases">
        <authorList>
            <person name="Varghese N."/>
            <person name="Submissions S."/>
        </authorList>
    </citation>
    <scope>NUCLEOTIDE SEQUENCE [LARGE SCALE GENOMIC DNA]</scope>
    <source>
        <strain evidence="14">DSM 10349</strain>
    </source>
</reference>
<evidence type="ECO:0000256" key="9">
    <source>
        <dbReference type="SAM" id="Phobius"/>
    </source>
</evidence>
<dbReference type="OrthoDB" id="505470at2"/>
<dbReference type="SMART" id="SM00388">
    <property type="entry name" value="HisKA"/>
    <property type="match status" value="1"/>
</dbReference>
<proteinExistence type="predicted"/>
<dbReference type="PANTHER" id="PTHR43065">
    <property type="entry name" value="SENSOR HISTIDINE KINASE"/>
    <property type="match status" value="1"/>
</dbReference>
<dbReference type="GO" id="GO:0005524">
    <property type="term" value="F:ATP binding"/>
    <property type="evidence" value="ECO:0007669"/>
    <property type="project" value="UniProtKB-KW"/>
</dbReference>
<dbReference type="AlphaFoldDB" id="A0A1M6WQG2"/>
<dbReference type="InterPro" id="IPR036890">
    <property type="entry name" value="HATPase_C_sf"/>
</dbReference>
<dbReference type="Gene3D" id="3.30.565.10">
    <property type="entry name" value="Histidine kinase-like ATPase, C-terminal domain"/>
    <property type="match status" value="1"/>
</dbReference>
<keyword evidence="9" id="KW-0472">Membrane</keyword>
<dbReference type="Pfam" id="PF00512">
    <property type="entry name" value="HisKA"/>
    <property type="match status" value="1"/>
</dbReference>
<dbReference type="SMART" id="SM00387">
    <property type="entry name" value="HATPase_c"/>
    <property type="match status" value="1"/>
</dbReference>
<dbReference type="NCBIfam" id="TIGR00229">
    <property type="entry name" value="sensory_box"/>
    <property type="match status" value="1"/>
</dbReference>
<keyword evidence="4" id="KW-0808">Transferase</keyword>
<evidence type="ECO:0000313" key="13">
    <source>
        <dbReference type="EMBL" id="SHK95958.1"/>
    </source>
</evidence>
<sequence length="553" mass="63245">MILLNTTPSKGYLVTVAITQLLFFFMLALHFYLRLNGVDSVLNLPIASMHFIVIAILCGSLILGIYSFVLIYQLSKINSLLKYEIKERQQAESILRQLTDNMLDIIYKTSLHGDIVYISPSQKFLLGYENQELIDQKFFKLLHSDDVESVVNLFHESIKNKTAYRQEFRFKCKDGNFKWLEATVNHLSDPKGSVVGSVFCCREITWRKQLENAQALERQRLFSLLDSLPAFVLLIQKDHSIKFMNKYFLEHFGPFYGRSCFEALASKDYPCEVCIIAEVFESKTPKSFEFADYKGRTYEILAYPFFDVDGTTLVLELGIDITDRKQLQKELIRMDRLNLIGEMAAGIGHEIRNPMTTVRGFLQMIASKEQSKDYREYYKLMIEELDRANTIITEYLNVAKTKEADKKVQNINDIINSILPLLVADAIKDDKYINVQMEKVPNLLLDDKEIRQIILNLVRNGLDAMQPGQYLTIRTYLENDCVALAVQDEGEGINPEVLDKIGTPFFTTKDTGTGLGLSVCYGIANRHNAELTIESDEKGTTVSCHFKTELGES</sequence>
<keyword evidence="8" id="KW-0902">Two-component regulatory system</keyword>
<dbReference type="InterPro" id="IPR013656">
    <property type="entry name" value="PAS_4"/>
</dbReference>
<feature type="transmembrane region" description="Helical" evidence="9">
    <location>
        <begin position="45"/>
        <end position="72"/>
    </location>
</feature>
<keyword evidence="6" id="KW-0418">Kinase</keyword>
<dbReference type="Pfam" id="PF02518">
    <property type="entry name" value="HATPase_c"/>
    <property type="match status" value="1"/>
</dbReference>
<evidence type="ECO:0000256" key="1">
    <source>
        <dbReference type="ARBA" id="ARBA00000085"/>
    </source>
</evidence>
<keyword evidence="9" id="KW-1133">Transmembrane helix</keyword>
<dbReference type="Gene3D" id="1.10.287.130">
    <property type="match status" value="1"/>
</dbReference>
<comment type="catalytic activity">
    <reaction evidence="1">
        <text>ATP + protein L-histidine = ADP + protein N-phospho-L-histidine.</text>
        <dbReference type="EC" id="2.7.13.3"/>
    </reaction>
</comment>
<dbReference type="InterPro" id="IPR003661">
    <property type="entry name" value="HisK_dim/P_dom"/>
</dbReference>
<dbReference type="Pfam" id="PF08447">
    <property type="entry name" value="PAS_3"/>
    <property type="match status" value="1"/>
</dbReference>
<keyword evidence="14" id="KW-1185">Reference proteome</keyword>
<accession>A0A1M6WQG2</accession>
<protein>
    <recommendedName>
        <fullName evidence="2">histidine kinase</fullName>
        <ecNumber evidence="2">2.7.13.3</ecNumber>
    </recommendedName>
</protein>
<dbReference type="PROSITE" id="PS50109">
    <property type="entry name" value="HIS_KIN"/>
    <property type="match status" value="1"/>
</dbReference>
<evidence type="ECO:0000313" key="14">
    <source>
        <dbReference type="Proteomes" id="UP000183997"/>
    </source>
</evidence>
<dbReference type="GO" id="GO:0000155">
    <property type="term" value="F:phosphorelay sensor kinase activity"/>
    <property type="evidence" value="ECO:0007669"/>
    <property type="project" value="InterPro"/>
</dbReference>
<dbReference type="PRINTS" id="PR00344">
    <property type="entry name" value="BCTRLSENSOR"/>
</dbReference>
<dbReference type="EMBL" id="FRAR01000033">
    <property type="protein sequence ID" value="SHK95958.1"/>
    <property type="molecule type" value="Genomic_DNA"/>
</dbReference>
<dbReference type="CDD" id="cd00082">
    <property type="entry name" value="HisKA"/>
    <property type="match status" value="1"/>
</dbReference>
<dbReference type="InterPro" id="IPR036097">
    <property type="entry name" value="HisK_dim/P_sf"/>
</dbReference>
<dbReference type="Proteomes" id="UP000183997">
    <property type="component" value="Unassembled WGS sequence"/>
</dbReference>
<organism evidence="13 14">
    <name type="scientific">Desulforamulus aeronauticus DSM 10349</name>
    <dbReference type="NCBI Taxonomy" id="1121421"/>
    <lineage>
        <taxon>Bacteria</taxon>
        <taxon>Bacillati</taxon>
        <taxon>Bacillota</taxon>
        <taxon>Clostridia</taxon>
        <taxon>Eubacteriales</taxon>
        <taxon>Peptococcaceae</taxon>
        <taxon>Desulforamulus</taxon>
    </lineage>
</organism>
<dbReference type="EC" id="2.7.13.3" evidence="2"/>
<evidence type="ECO:0000256" key="6">
    <source>
        <dbReference type="ARBA" id="ARBA00022777"/>
    </source>
</evidence>
<dbReference type="InterPro" id="IPR035965">
    <property type="entry name" value="PAS-like_dom_sf"/>
</dbReference>
<dbReference type="InterPro" id="IPR004358">
    <property type="entry name" value="Sig_transdc_His_kin-like_C"/>
</dbReference>
<dbReference type="SUPFAM" id="SSF47384">
    <property type="entry name" value="Homodimeric domain of signal transducing histidine kinase"/>
    <property type="match status" value="1"/>
</dbReference>
<feature type="domain" description="PAS" evidence="11">
    <location>
        <begin position="91"/>
        <end position="161"/>
    </location>
</feature>
<dbReference type="CDD" id="cd00130">
    <property type="entry name" value="PAS"/>
    <property type="match status" value="1"/>
</dbReference>
<keyword evidence="7" id="KW-0067">ATP-binding</keyword>
<dbReference type="InterPro" id="IPR005467">
    <property type="entry name" value="His_kinase_dom"/>
</dbReference>
<feature type="domain" description="PAC" evidence="12">
    <location>
        <begin position="164"/>
        <end position="216"/>
    </location>
</feature>
<feature type="domain" description="Histidine kinase" evidence="10">
    <location>
        <begin position="346"/>
        <end position="550"/>
    </location>
</feature>
<dbReference type="SUPFAM" id="SSF55785">
    <property type="entry name" value="PYP-like sensor domain (PAS domain)"/>
    <property type="match status" value="2"/>
</dbReference>
<evidence type="ECO:0000256" key="3">
    <source>
        <dbReference type="ARBA" id="ARBA00022553"/>
    </source>
</evidence>
<evidence type="ECO:0000259" key="10">
    <source>
        <dbReference type="PROSITE" id="PS50109"/>
    </source>
</evidence>
<keyword evidence="3" id="KW-0597">Phosphoprotein</keyword>
<keyword evidence="5" id="KW-0547">Nucleotide-binding</keyword>
<dbReference type="InterPro" id="IPR013655">
    <property type="entry name" value="PAS_fold_3"/>
</dbReference>
<dbReference type="InterPro" id="IPR000700">
    <property type="entry name" value="PAS-assoc_C"/>
</dbReference>
<evidence type="ECO:0000256" key="2">
    <source>
        <dbReference type="ARBA" id="ARBA00012438"/>
    </source>
</evidence>
<name>A0A1M6WQG2_9FIRM</name>
<evidence type="ECO:0000256" key="5">
    <source>
        <dbReference type="ARBA" id="ARBA00022741"/>
    </source>
</evidence>
<gene>
    <name evidence="13" type="ORF">SAMN02745123_03733</name>
</gene>
<dbReference type="PANTHER" id="PTHR43065:SF46">
    <property type="entry name" value="C4-DICARBOXYLATE TRANSPORT SENSOR PROTEIN DCTB"/>
    <property type="match status" value="1"/>
</dbReference>
<feature type="domain" description="PAC" evidence="12">
    <location>
        <begin position="284"/>
        <end position="333"/>
    </location>
</feature>
<dbReference type="SMART" id="SM00091">
    <property type="entry name" value="PAS"/>
    <property type="match status" value="2"/>
</dbReference>
<dbReference type="STRING" id="1121421.SAMN02745123_03733"/>
<dbReference type="PROSITE" id="PS50113">
    <property type="entry name" value="PAC"/>
    <property type="match status" value="2"/>
</dbReference>
<dbReference type="InterPro" id="IPR003594">
    <property type="entry name" value="HATPase_dom"/>
</dbReference>
<feature type="transmembrane region" description="Helical" evidence="9">
    <location>
        <begin position="12"/>
        <end position="33"/>
    </location>
</feature>
<dbReference type="InterPro" id="IPR000014">
    <property type="entry name" value="PAS"/>
</dbReference>
<evidence type="ECO:0000259" key="11">
    <source>
        <dbReference type="PROSITE" id="PS50112"/>
    </source>
</evidence>
<dbReference type="Gene3D" id="3.30.450.20">
    <property type="entry name" value="PAS domain"/>
    <property type="match status" value="2"/>
</dbReference>
<evidence type="ECO:0000256" key="8">
    <source>
        <dbReference type="ARBA" id="ARBA00023012"/>
    </source>
</evidence>
<dbReference type="PROSITE" id="PS50112">
    <property type="entry name" value="PAS"/>
    <property type="match status" value="1"/>
</dbReference>
<evidence type="ECO:0000256" key="4">
    <source>
        <dbReference type="ARBA" id="ARBA00022679"/>
    </source>
</evidence>
<dbReference type="Pfam" id="PF08448">
    <property type="entry name" value="PAS_4"/>
    <property type="match status" value="1"/>
</dbReference>